<dbReference type="EMBL" id="PYHR01000002">
    <property type="protein sequence ID" value="PWD52038.1"/>
    <property type="molecule type" value="Genomic_DNA"/>
</dbReference>
<name>A0A2U1ZYG7_9MICO</name>
<evidence type="ECO:0000256" key="1">
    <source>
        <dbReference type="ARBA" id="ARBA00007534"/>
    </source>
</evidence>
<dbReference type="SUPFAM" id="SSF53474">
    <property type="entry name" value="alpha/beta-Hydrolases"/>
    <property type="match status" value="1"/>
</dbReference>
<evidence type="ECO:0000256" key="3">
    <source>
        <dbReference type="ARBA" id="ARBA00022801"/>
    </source>
</evidence>
<dbReference type="InterPro" id="IPR001119">
    <property type="entry name" value="SLH_dom"/>
</dbReference>
<dbReference type="InterPro" id="IPR000675">
    <property type="entry name" value="Cutinase/axe"/>
</dbReference>
<evidence type="ECO:0000259" key="5">
    <source>
        <dbReference type="PROSITE" id="PS51272"/>
    </source>
</evidence>
<gene>
    <name evidence="6" type="ORF">C8046_16695</name>
</gene>
<sequence>MVAATAAPAAASTWTSVPSQWQLPTKACTQVLFIGVRGSGESATEHGGYGRIVERIRDGVRLPSEGKTTVTEVALEYPALPIGSWSGPSLVSAVLDIGNNFLTFDMTSRPGYMESVQTGADNLIETLDDQYVRCPDQQVVLAGYSQGAWVIHLALARRGNHATSQISGVALIADPGRNPLEGVAGTKVGNPSRGFGVGPAMSRVVTTTTGMSHLSILPSGSGLHLPTRVWGRTIDVCLAGDPVCDAYTHQIGQGSSLETKIEFGILAARLGTLGVHTSYGQSTDFDPGNLLKIGYDLNDLIRPTVAPPVEPIRFTDVAPTDQFYNEITWMRTRGLTTGYADGSYRPLEPVRRDAMAAFLYRLAGSPPFTPPTQSPFTDVTPTTQFYREIAWLAEARISTGWPAGGGRAEFRPLSLVNRDAMAAFLYRFSGSPLVAPGIDDFVDVPPGTQFYNEITWMSLTELSTGWTTADGRRVFQPTSPIARDAMAAFLFRYDHNFG</sequence>
<dbReference type="Gene3D" id="3.40.50.1820">
    <property type="entry name" value="alpha/beta hydrolase"/>
    <property type="match status" value="1"/>
</dbReference>
<comment type="similarity">
    <text evidence="1">Belongs to the cutinase family.</text>
</comment>
<evidence type="ECO:0000313" key="7">
    <source>
        <dbReference type="Proteomes" id="UP000245166"/>
    </source>
</evidence>
<comment type="caution">
    <text evidence="6">The sequence shown here is derived from an EMBL/GenBank/DDBJ whole genome shotgun (WGS) entry which is preliminary data.</text>
</comment>
<dbReference type="Proteomes" id="UP000245166">
    <property type="component" value="Unassembled WGS sequence"/>
</dbReference>
<dbReference type="PANTHER" id="PTHR33630">
    <property type="entry name" value="CUTINASE RV1984C-RELATED-RELATED"/>
    <property type="match status" value="1"/>
</dbReference>
<reference evidence="6 7" key="1">
    <citation type="submission" date="2018-03" db="EMBL/GenBank/DDBJ databases">
        <title>Genome assembly of novel Miniimonas species PCH200.</title>
        <authorList>
            <person name="Thakur V."/>
            <person name="Kumar V."/>
            <person name="Singh D."/>
        </authorList>
    </citation>
    <scope>NUCLEOTIDE SEQUENCE [LARGE SCALE GENOMIC DNA]</scope>
    <source>
        <strain evidence="6 7">PCH200</strain>
    </source>
</reference>
<feature type="domain" description="SLH" evidence="5">
    <location>
        <begin position="310"/>
        <end position="373"/>
    </location>
</feature>
<keyword evidence="3" id="KW-0378">Hydrolase</keyword>
<feature type="domain" description="SLH" evidence="5">
    <location>
        <begin position="374"/>
        <end position="439"/>
    </location>
</feature>
<evidence type="ECO:0000313" key="6">
    <source>
        <dbReference type="EMBL" id="PWD52038.1"/>
    </source>
</evidence>
<dbReference type="InterPro" id="IPR029058">
    <property type="entry name" value="AB_hydrolase_fold"/>
</dbReference>
<dbReference type="Pfam" id="PF00395">
    <property type="entry name" value="SLH"/>
    <property type="match status" value="2"/>
</dbReference>
<proteinExistence type="inferred from homology"/>
<evidence type="ECO:0000256" key="4">
    <source>
        <dbReference type="ARBA" id="ARBA00023157"/>
    </source>
</evidence>
<dbReference type="SMART" id="SM01110">
    <property type="entry name" value="Cutinase"/>
    <property type="match status" value="1"/>
</dbReference>
<dbReference type="PROSITE" id="PS51272">
    <property type="entry name" value="SLH"/>
    <property type="match status" value="2"/>
</dbReference>
<evidence type="ECO:0000256" key="2">
    <source>
        <dbReference type="ARBA" id="ARBA00022487"/>
    </source>
</evidence>
<dbReference type="PANTHER" id="PTHR33630:SF9">
    <property type="entry name" value="CUTINASE 4"/>
    <property type="match status" value="1"/>
</dbReference>
<keyword evidence="2" id="KW-0719">Serine esterase</keyword>
<protein>
    <recommendedName>
        <fullName evidence="5">SLH domain-containing protein</fullName>
    </recommendedName>
</protein>
<keyword evidence="7" id="KW-1185">Reference proteome</keyword>
<accession>A0A2U1ZYG7</accession>
<dbReference type="AlphaFoldDB" id="A0A2U1ZYG7"/>
<dbReference type="Pfam" id="PF01083">
    <property type="entry name" value="Cutinase"/>
    <property type="match status" value="1"/>
</dbReference>
<organism evidence="6 7">
    <name type="scientific">Serinibacter arcticus</name>
    <dbReference type="NCBI Taxonomy" id="1655435"/>
    <lineage>
        <taxon>Bacteria</taxon>
        <taxon>Bacillati</taxon>
        <taxon>Actinomycetota</taxon>
        <taxon>Actinomycetes</taxon>
        <taxon>Micrococcales</taxon>
        <taxon>Beutenbergiaceae</taxon>
        <taxon>Serinibacter</taxon>
    </lineage>
</organism>
<dbReference type="GO" id="GO:0052689">
    <property type="term" value="F:carboxylic ester hydrolase activity"/>
    <property type="evidence" value="ECO:0007669"/>
    <property type="project" value="UniProtKB-KW"/>
</dbReference>
<keyword evidence="4" id="KW-1015">Disulfide bond</keyword>